<feature type="transmembrane region" description="Helical" evidence="1">
    <location>
        <begin position="526"/>
        <end position="548"/>
    </location>
</feature>
<sequence length="553" mass="61189">MKKYKLEFSIVTIFFAFLVLLLWQRLSVISEFIPFVLIGVCVAVLAVIVFPFWFKGKNNSDNGEVYAPKYFAQAIVSSILGVVVIVFSAVILNKNNFSKTIDVTSNKINSLSDESNKFLDALSKQVEIYCVPSQNPIENYCDSSYDLINLFAKKSNNIINVGPIAFNNKEALQRVQPSGFSRLVLMTDNNKTEIDGVVTESRLTNALINLVRFKKIVYFLSGSGEPSISVDAGIDKSYVDIVAGLQHKSYEVKDWNIKQGFLPKDARVLIAGDNNIPYSEEVQNILKNFIAHGGRLVLIVNPFREQGLEKLYASLNLKLDPTLLMLNSKTPIGQQIAKQNLSRSPVIASNFSFESPITKIIAQVYGAQAVMLIDGGRPISVMTSEKKNSPLKTNASVLLTSFSAAPITLTSDARNRIDLNVPFQLTPDVNFDPNKSWPLAVSVDLTGVSKLADDPSAIKISDPAKDKSEVVVFGFSFVSPFSKFTPISDELLPVTVAHLYQDQELVTIPPRDFSPKQFNLSRNPGAWLPLFSGILPVFTAISGLLIWFRRRSA</sequence>
<reference evidence="2" key="1">
    <citation type="submission" date="2018-04" db="EMBL/GenBank/DDBJ databases">
        <title>Draft genome sequence of the Candidatus Spirobacillus cienkowskii, a pathogen of freshwater Daphnia species, reconstructed from hemolymph metagenomic reads.</title>
        <authorList>
            <person name="Bresciani L."/>
            <person name="Lemos L.N."/>
            <person name="Wale N."/>
            <person name="Lin J.Y."/>
            <person name="Fernandes G.R."/>
            <person name="Duffy M.A."/>
            <person name="Rodrigues J.M."/>
        </authorList>
    </citation>
    <scope>NUCLEOTIDE SEQUENCE [LARGE SCALE GENOMIC DNA]</scope>
    <source>
        <strain evidence="2">Binning01</strain>
    </source>
</reference>
<feature type="transmembrane region" description="Helical" evidence="1">
    <location>
        <begin position="32"/>
        <end position="54"/>
    </location>
</feature>
<comment type="caution">
    <text evidence="2">The sequence shown here is derived from an EMBL/GenBank/DDBJ whole genome shotgun (WGS) entry which is preliminary data.</text>
</comment>
<feature type="transmembrane region" description="Helical" evidence="1">
    <location>
        <begin position="74"/>
        <end position="92"/>
    </location>
</feature>
<keyword evidence="1" id="KW-0812">Transmembrane</keyword>
<evidence type="ECO:0000313" key="3">
    <source>
        <dbReference type="Proteomes" id="UP000253934"/>
    </source>
</evidence>
<dbReference type="RefSeq" id="WP_338635857.1">
    <property type="nucleotide sequence ID" value="NZ_CP146516.1"/>
</dbReference>
<keyword evidence="1" id="KW-1133">Transmembrane helix</keyword>
<gene>
    <name evidence="2" type="ORF">DCC88_07920</name>
</gene>
<keyword evidence="1" id="KW-0472">Membrane</keyword>
<name>A0A369KMK9_9BACT</name>
<accession>A0A369KMK9</accession>
<keyword evidence="3" id="KW-1185">Reference proteome</keyword>
<dbReference type="EMBL" id="QOVW01000072">
    <property type="protein sequence ID" value="RDB35889.1"/>
    <property type="molecule type" value="Genomic_DNA"/>
</dbReference>
<protein>
    <submittedName>
        <fullName evidence="2">Uncharacterized protein</fullName>
    </submittedName>
</protein>
<evidence type="ECO:0000313" key="2">
    <source>
        <dbReference type="EMBL" id="RDB35889.1"/>
    </source>
</evidence>
<dbReference type="Proteomes" id="UP000253934">
    <property type="component" value="Unassembled WGS sequence"/>
</dbReference>
<evidence type="ECO:0000256" key="1">
    <source>
        <dbReference type="SAM" id="Phobius"/>
    </source>
</evidence>
<proteinExistence type="predicted"/>
<organism evidence="2 3">
    <name type="scientific">Spirobacillus cienkowskii</name>
    <dbReference type="NCBI Taxonomy" id="495820"/>
    <lineage>
        <taxon>Bacteria</taxon>
        <taxon>Pseudomonadati</taxon>
        <taxon>Bdellovibrionota</taxon>
        <taxon>Oligoflexia</taxon>
        <taxon>Silvanigrellales</taxon>
        <taxon>Spirobacillus</taxon>
    </lineage>
</organism>
<dbReference type="AlphaFoldDB" id="A0A369KMK9"/>
<feature type="transmembrane region" description="Helical" evidence="1">
    <location>
        <begin position="7"/>
        <end position="26"/>
    </location>
</feature>